<dbReference type="InterPro" id="IPR007219">
    <property type="entry name" value="XnlR_reg_dom"/>
</dbReference>
<dbReference type="eggNOG" id="ENOG502SINT">
    <property type="taxonomic scope" value="Eukaryota"/>
</dbReference>
<dbReference type="Proteomes" id="UP000030669">
    <property type="component" value="Unassembled WGS sequence"/>
</dbReference>
<dbReference type="PANTHER" id="PTHR31001">
    <property type="entry name" value="UNCHARACTERIZED TRANSCRIPTIONAL REGULATORY PROTEIN"/>
    <property type="match status" value="1"/>
</dbReference>
<dbReference type="GO" id="GO:0008270">
    <property type="term" value="F:zinc ion binding"/>
    <property type="evidence" value="ECO:0007669"/>
    <property type="project" value="InterPro"/>
</dbReference>
<dbReference type="Gene3D" id="4.10.240.10">
    <property type="entry name" value="Zn(2)-C6 fungal-type DNA-binding domain"/>
    <property type="match status" value="1"/>
</dbReference>
<dbReference type="PANTHER" id="PTHR31001:SF56">
    <property type="entry name" value="ZN(2)-C6 FUNGAL-TYPE DOMAIN-CONTAINING PROTEIN"/>
    <property type="match status" value="1"/>
</dbReference>
<dbReference type="GO" id="GO:0005634">
    <property type="term" value="C:nucleus"/>
    <property type="evidence" value="ECO:0007669"/>
    <property type="project" value="UniProtKB-SubCell"/>
</dbReference>
<reference evidence="7 8" key="1">
    <citation type="journal article" date="2012" name="Science">
        <title>The Paleozoic origin of enzymatic lignin decomposition reconstructed from 31 fungal genomes.</title>
        <authorList>
            <person name="Floudas D."/>
            <person name="Binder M."/>
            <person name="Riley R."/>
            <person name="Barry K."/>
            <person name="Blanchette R.A."/>
            <person name="Henrissat B."/>
            <person name="Martinez A.T."/>
            <person name="Otillar R."/>
            <person name="Spatafora J.W."/>
            <person name="Yadav J.S."/>
            <person name="Aerts A."/>
            <person name="Benoit I."/>
            <person name="Boyd A."/>
            <person name="Carlson A."/>
            <person name="Copeland A."/>
            <person name="Coutinho P.M."/>
            <person name="de Vries R.P."/>
            <person name="Ferreira P."/>
            <person name="Findley K."/>
            <person name="Foster B."/>
            <person name="Gaskell J."/>
            <person name="Glotzer D."/>
            <person name="Gorecki P."/>
            <person name="Heitman J."/>
            <person name="Hesse C."/>
            <person name="Hori C."/>
            <person name="Igarashi K."/>
            <person name="Jurgens J.A."/>
            <person name="Kallen N."/>
            <person name="Kersten P."/>
            <person name="Kohler A."/>
            <person name="Kuees U."/>
            <person name="Kumar T.K.A."/>
            <person name="Kuo A."/>
            <person name="LaButti K."/>
            <person name="Larrondo L.F."/>
            <person name="Lindquist E."/>
            <person name="Ling A."/>
            <person name="Lombard V."/>
            <person name="Lucas S."/>
            <person name="Lundell T."/>
            <person name="Martin R."/>
            <person name="McLaughlin D.J."/>
            <person name="Morgenstern I."/>
            <person name="Morin E."/>
            <person name="Murat C."/>
            <person name="Nagy L.G."/>
            <person name="Nolan M."/>
            <person name="Ohm R.A."/>
            <person name="Patyshakuliyeva A."/>
            <person name="Rokas A."/>
            <person name="Ruiz-Duenas F.J."/>
            <person name="Sabat G."/>
            <person name="Salamov A."/>
            <person name="Samejima M."/>
            <person name="Schmutz J."/>
            <person name="Slot J.C."/>
            <person name="St John F."/>
            <person name="Stenlid J."/>
            <person name="Sun H."/>
            <person name="Sun S."/>
            <person name="Syed K."/>
            <person name="Tsang A."/>
            <person name="Wiebenga A."/>
            <person name="Young D."/>
            <person name="Pisabarro A."/>
            <person name="Eastwood D.C."/>
            <person name="Martin F."/>
            <person name="Cullen D."/>
            <person name="Grigoriev I.V."/>
            <person name="Hibbett D.S."/>
        </authorList>
    </citation>
    <scope>NUCLEOTIDE SEQUENCE [LARGE SCALE GENOMIC DNA]</scope>
    <source>
        <strain evidence="7 8">ATCC 11539</strain>
    </source>
</reference>
<dbReference type="HOGENOM" id="CLU_007340_4_1_1"/>
<accession>S7Q338</accession>
<dbReference type="GeneID" id="19304235"/>
<feature type="region of interest" description="Disordered" evidence="4">
    <location>
        <begin position="114"/>
        <end position="144"/>
    </location>
</feature>
<dbReference type="AlphaFoldDB" id="S7Q338"/>
<dbReference type="RefSeq" id="XP_007867284.1">
    <property type="nucleotide sequence ID" value="XM_007869093.1"/>
</dbReference>
<evidence type="ECO:0000256" key="3">
    <source>
        <dbReference type="ARBA" id="ARBA00023242"/>
    </source>
</evidence>
<dbReference type="CDD" id="cd12148">
    <property type="entry name" value="fungal_TF_MHR"/>
    <property type="match status" value="1"/>
</dbReference>
<feature type="compositionally biased region" description="Low complexity" evidence="4">
    <location>
        <begin position="117"/>
        <end position="128"/>
    </location>
</feature>
<dbReference type="PROSITE" id="PS50048">
    <property type="entry name" value="ZN2_CY6_FUNGAL_2"/>
    <property type="match status" value="1"/>
</dbReference>
<name>S7Q338_GLOTA</name>
<evidence type="ECO:0000313" key="8">
    <source>
        <dbReference type="Proteomes" id="UP000030669"/>
    </source>
</evidence>
<dbReference type="Pfam" id="PF04082">
    <property type="entry name" value="Fungal_trans"/>
    <property type="match status" value="1"/>
</dbReference>
<evidence type="ECO:0000256" key="1">
    <source>
        <dbReference type="ARBA" id="ARBA00004123"/>
    </source>
</evidence>
<protein>
    <recommendedName>
        <fullName evidence="6">Zn(2)-C6 fungal-type domain-containing protein</fullName>
    </recommendedName>
</protein>
<evidence type="ECO:0000256" key="2">
    <source>
        <dbReference type="ARBA" id="ARBA00022723"/>
    </source>
</evidence>
<evidence type="ECO:0000313" key="7">
    <source>
        <dbReference type="EMBL" id="EPQ53908.1"/>
    </source>
</evidence>
<dbReference type="KEGG" id="gtr:GLOTRDRAFT_139385"/>
<evidence type="ECO:0000259" key="6">
    <source>
        <dbReference type="PROSITE" id="PS50048"/>
    </source>
</evidence>
<comment type="subcellular location">
    <subcellularLocation>
        <location evidence="1">Nucleus</location>
    </subcellularLocation>
</comment>
<dbReference type="InterPro" id="IPR001138">
    <property type="entry name" value="Zn2Cys6_DnaBD"/>
</dbReference>
<organism evidence="7 8">
    <name type="scientific">Gloeophyllum trabeum (strain ATCC 11539 / FP-39264 / Madison 617)</name>
    <name type="common">Brown rot fungus</name>
    <dbReference type="NCBI Taxonomy" id="670483"/>
    <lineage>
        <taxon>Eukaryota</taxon>
        <taxon>Fungi</taxon>
        <taxon>Dikarya</taxon>
        <taxon>Basidiomycota</taxon>
        <taxon>Agaricomycotina</taxon>
        <taxon>Agaricomycetes</taxon>
        <taxon>Gloeophyllales</taxon>
        <taxon>Gloeophyllaceae</taxon>
        <taxon>Gloeophyllum</taxon>
    </lineage>
</organism>
<dbReference type="SUPFAM" id="SSF57701">
    <property type="entry name" value="Zn2/Cys6 DNA-binding domain"/>
    <property type="match status" value="1"/>
</dbReference>
<keyword evidence="5" id="KW-0472">Membrane</keyword>
<dbReference type="SMART" id="SM00906">
    <property type="entry name" value="Fungal_trans"/>
    <property type="match status" value="1"/>
</dbReference>
<keyword evidence="2" id="KW-0479">Metal-binding</keyword>
<evidence type="ECO:0000256" key="5">
    <source>
        <dbReference type="SAM" id="Phobius"/>
    </source>
</evidence>
<dbReference type="GO" id="GO:0006351">
    <property type="term" value="P:DNA-templated transcription"/>
    <property type="evidence" value="ECO:0007669"/>
    <property type="project" value="InterPro"/>
</dbReference>
<keyword evidence="5" id="KW-0812">Transmembrane</keyword>
<feature type="transmembrane region" description="Helical" evidence="5">
    <location>
        <begin position="563"/>
        <end position="582"/>
    </location>
</feature>
<keyword evidence="3" id="KW-0539">Nucleus</keyword>
<dbReference type="InterPro" id="IPR050613">
    <property type="entry name" value="Sec_Metabolite_Reg"/>
</dbReference>
<gene>
    <name evidence="7" type="ORF">GLOTRDRAFT_139385</name>
</gene>
<feature type="region of interest" description="Disordered" evidence="4">
    <location>
        <begin position="175"/>
        <end position="210"/>
    </location>
</feature>
<dbReference type="STRING" id="670483.S7Q338"/>
<dbReference type="InterPro" id="IPR036864">
    <property type="entry name" value="Zn2-C6_fun-type_DNA-bd_sf"/>
</dbReference>
<evidence type="ECO:0000256" key="4">
    <source>
        <dbReference type="SAM" id="MobiDB-lite"/>
    </source>
</evidence>
<proteinExistence type="predicted"/>
<keyword evidence="8" id="KW-1185">Reference proteome</keyword>
<dbReference type="EMBL" id="KB469304">
    <property type="protein sequence ID" value="EPQ53908.1"/>
    <property type="molecule type" value="Genomic_DNA"/>
</dbReference>
<dbReference type="PROSITE" id="PS00463">
    <property type="entry name" value="ZN2_CY6_FUNGAL_1"/>
    <property type="match status" value="1"/>
</dbReference>
<dbReference type="OrthoDB" id="2269373at2759"/>
<dbReference type="Pfam" id="PF00172">
    <property type="entry name" value="Zn_clus"/>
    <property type="match status" value="1"/>
</dbReference>
<feature type="domain" description="Zn(2)-C6 fungal-type" evidence="6">
    <location>
        <begin position="18"/>
        <end position="47"/>
    </location>
</feature>
<dbReference type="SMART" id="SM00066">
    <property type="entry name" value="GAL4"/>
    <property type="match status" value="1"/>
</dbReference>
<sequence length="769" mass="85206">MSTRGKDGSRGYGPARVSCEECRRMKSRCDKQRPCGPCIRRGCADICPNGTLPTRRVFRTMYADKEALQQKLEPLCNRIHELENALAKLSSRVSDKPHPLLSEDLLALKMMDKPVGQSQTPESTRPSPSRSPSPTPIDTLVDDYGTLTLGGDGRITYFGRSAGPEILLQVMRDADPIPSSSKSNPASLPPSLQRRPSESEDLFHGGSYDEPTLRHLESRLPSYARATSLCESYLEHSSWFFGPIQRDELINELLTPIYRFLGSQRDGGTRTYNPQKLAVLFLVLSHGALMDLTLAPYNAEAETYYQAGSSMVSMQDISEAPSIEVIQALGYMGTYHILCEPRYGLSSAWPLIAVAIKLSQAIGLHVDSAHWQLDPITVYRRRLLFWELVSQELPMSLSTGRPPSTHWDFVNCKMPIPNHTEAADVIDQHAGKRYAFNRDILWQAVKLTIGGQVPSYSAILDLDKKLNARGPPPGVEVKVESDVGDIEFPSPASPNALLGIFSSCYVRMYIHRPFFAKAFLDYPADPIHSPYGASVIATYRAALLDLKTLTQLLQQRPVLCQRFFFIWLHAFSAAIVVAFVAIKISTVSIASVAFDRLHAAIELFEKGGSQSHRAQVSLPVLHELREKAYLRLSRLPGSDLEPSVAEHLSTFVGRTKFKVVSSNPSSSAGSPDSGQGDMQADLPRLISWDQNIGTMMQSSTPQDIPAFHDPLSTFGSGASYDECRTYLDFVPRDTHALVGNREELGHDDLPAAVPEHMTFFSEILSNRNL</sequence>
<dbReference type="OMA" id="TWEQMIS"/>
<dbReference type="GO" id="GO:0003677">
    <property type="term" value="F:DNA binding"/>
    <property type="evidence" value="ECO:0007669"/>
    <property type="project" value="InterPro"/>
</dbReference>
<keyword evidence="5" id="KW-1133">Transmembrane helix</keyword>
<dbReference type="CDD" id="cd00067">
    <property type="entry name" value="GAL4"/>
    <property type="match status" value="1"/>
</dbReference>
<dbReference type="GO" id="GO:0000981">
    <property type="term" value="F:DNA-binding transcription factor activity, RNA polymerase II-specific"/>
    <property type="evidence" value="ECO:0007669"/>
    <property type="project" value="InterPro"/>
</dbReference>